<keyword evidence="1" id="KW-0732">Signal</keyword>
<feature type="chain" id="PRO_5045919554" evidence="1">
    <location>
        <begin position="37"/>
        <end position="163"/>
    </location>
</feature>
<proteinExistence type="predicted"/>
<feature type="signal peptide" evidence="1">
    <location>
        <begin position="1"/>
        <end position="36"/>
    </location>
</feature>
<gene>
    <name evidence="2" type="ORF">J2S57_006146</name>
</gene>
<protein>
    <submittedName>
        <fullName evidence="2">Uncharacterized protein</fullName>
    </submittedName>
</protein>
<reference evidence="2 3" key="1">
    <citation type="submission" date="2023-07" db="EMBL/GenBank/DDBJ databases">
        <title>Sequencing the genomes of 1000 actinobacteria strains.</title>
        <authorList>
            <person name="Klenk H.-P."/>
        </authorList>
    </citation>
    <scope>NUCLEOTIDE SEQUENCE [LARGE SCALE GENOMIC DNA]</scope>
    <source>
        <strain evidence="2 3">DSM 44388</strain>
    </source>
</reference>
<keyword evidence="3" id="KW-1185">Reference proteome</keyword>
<name>A0ABT9PCG3_9ACTN</name>
<evidence type="ECO:0000313" key="3">
    <source>
        <dbReference type="Proteomes" id="UP001235712"/>
    </source>
</evidence>
<organism evidence="2 3">
    <name type="scientific">Kineosporia succinea</name>
    <dbReference type="NCBI Taxonomy" id="84632"/>
    <lineage>
        <taxon>Bacteria</taxon>
        <taxon>Bacillati</taxon>
        <taxon>Actinomycetota</taxon>
        <taxon>Actinomycetes</taxon>
        <taxon>Kineosporiales</taxon>
        <taxon>Kineosporiaceae</taxon>
        <taxon>Kineosporia</taxon>
    </lineage>
</organism>
<accession>A0ABT9PCG3</accession>
<evidence type="ECO:0000256" key="1">
    <source>
        <dbReference type="SAM" id="SignalP"/>
    </source>
</evidence>
<dbReference type="EMBL" id="JAUSQZ010000001">
    <property type="protein sequence ID" value="MDP9830397.1"/>
    <property type="molecule type" value="Genomic_DNA"/>
</dbReference>
<dbReference type="RefSeq" id="WP_307249469.1">
    <property type="nucleotide sequence ID" value="NZ_JAUSQZ010000001.1"/>
</dbReference>
<comment type="caution">
    <text evidence="2">The sequence shown here is derived from an EMBL/GenBank/DDBJ whole genome shotgun (WGS) entry which is preliminary data.</text>
</comment>
<sequence length="163" mass="17339">MLGRFTMFRKKPARMVVATLLSAGALVAATPALAQAADVGTACNGSPDMGSGTVNTYELSITVDGVTYGWYRVGKKDEDGGSTIKIAVKDTRADGLAPYVRAFETTSGGTTYTQSDRFINRLGSANGWVCATYFTYRVVKLRISGSVADAPSIPEPNLVSIYY</sequence>
<dbReference type="Proteomes" id="UP001235712">
    <property type="component" value="Unassembled WGS sequence"/>
</dbReference>
<evidence type="ECO:0000313" key="2">
    <source>
        <dbReference type="EMBL" id="MDP9830397.1"/>
    </source>
</evidence>